<reference evidence="3 4" key="2">
    <citation type="submission" date="2024-07" db="EMBL/GenBank/DDBJ databases">
        <authorList>
            <person name="Akdeniz Z."/>
        </authorList>
    </citation>
    <scope>NUCLEOTIDE SEQUENCE [LARGE SCALE GENOMIC DNA]</scope>
</reference>
<protein>
    <submittedName>
        <fullName evidence="3">Hypothetical_protein</fullName>
    </submittedName>
</protein>
<feature type="transmembrane region" description="Helical" evidence="1">
    <location>
        <begin position="1265"/>
        <end position="1287"/>
    </location>
</feature>
<evidence type="ECO:0000313" key="4">
    <source>
        <dbReference type="Proteomes" id="UP001642409"/>
    </source>
</evidence>
<reference evidence="2" key="1">
    <citation type="submission" date="2023-06" db="EMBL/GenBank/DDBJ databases">
        <authorList>
            <person name="Kurt Z."/>
        </authorList>
    </citation>
    <scope>NUCLEOTIDE SEQUENCE</scope>
</reference>
<sequence length="1323" mass="142444">MAAVGTICTDKTECKSQACYVCEKAPNEKRCAITQLTCSPTQMSIYVSSSSLTCKKIGGQPCLATTDTTCAYGCLQKQYFQTFRCAQFYQTCNNVQQNGIINNQGQPKCLKATFQVCSAKSECLQDCLIEIKSDTMQCTPTRIDCSGYQAALKYEPMMLIDKVICRRVQGTKCLTNDECGQMCYPAAGSTSQLKCSSKLLDCSGVTGTTVAVNADNKTICALNDGQICPTQGVSLECFNQRCMQIEHDRTTLKCITLPSVSICDDCSKTNQVCVADSTNNGICRERNGYIGCDQNNCANSCLVSRKNVMICTIPCESSCTNPCFSEITGMKPICSKQPGETCDLTIEGQCEFSCLEVDTFSPLSSSRTYACSRGLPTCKLTEVPIVLSDKVNEITFTISCVQNNGAICTRDDECDSNFCYPVTKTNIKRCSVPQDCSADTKQVSALTVIQDNLIISLETLCINNTGESCATQGNNVDDCLSGICSQIKNVPSTLQCVSTTSIDTCVACDAKQICVADVNNDGTCFSVNGETNCTTDSCANMCIPTKLNVPTCSVNCDIVNDTFCQNQQSRCRAELTGTTPTCKSDPGELCSNPNPLCEFKCIQKKGSNDFRCSNQEPVCSNTKTVPRIVNDITGAINCEPNNGELCTTNQDCHENICYPVAQSDLFRCVATTKSCGAGTQPSIVGNTVECKKKAGQTCTNDQQGADSCFSGVCVQVQGDPTVFKCITFESVPTCKSCDLNTTKCAMNSSNDGVCLLINGQTIPDGTDCSLSCANLCIVSKLNVQTCSVKCNASCDQTKCRSDLTGLLPTCFAEPGEVCVPENNICVFECLEKLDVDSQRTQVFACSNAESNCSAIEVAVINTSGILKCQPNDGSMCDVNAGCSSNICYPVVQSVDFKCSITAIDCTTSLEPKISALDLTLTPVCIKVVGQPCQSNSDCFTNSCYYTDANLGENKCAVKHTCDTNEIPIYNDASTSECLKAGGQVCTLPDDGTCAYGCFSYRPDDSIKCAGAYEPACDATHVGVIKNVDNLMKCYLVPDQDCTKQQEEICQFECMKDLGANWTLRCSNEVKACISPQTPFISAQTKAVICKLDNHLECIADSECASNTCYPVIQSIIKKCASAPIDCTSYPGMISALDLNLVPVCIKDAGEICSTEGVDVSCFSGICAQIRNDPLTLKCIPKQSITTCQSCDLTKKCVNDPSIALCLQINGQINCQDDSCANMCIISRKKKMTCSLQCEATCDPLKCKSDKTGEKPSCKPLVSGGAIAGIVIGLWFLVSLFVMMLCFIKRRKQKEQKDEAYAKNSRENQVQSGVLRIELAGIRE</sequence>
<evidence type="ECO:0000313" key="2">
    <source>
        <dbReference type="EMBL" id="CAI9956240.1"/>
    </source>
</evidence>
<accession>A0AA86QQR7</accession>
<organism evidence="2">
    <name type="scientific">Hexamita inflata</name>
    <dbReference type="NCBI Taxonomy" id="28002"/>
    <lineage>
        <taxon>Eukaryota</taxon>
        <taxon>Metamonada</taxon>
        <taxon>Diplomonadida</taxon>
        <taxon>Hexamitidae</taxon>
        <taxon>Hexamitinae</taxon>
        <taxon>Hexamita</taxon>
    </lineage>
</organism>
<evidence type="ECO:0000256" key="1">
    <source>
        <dbReference type="SAM" id="Phobius"/>
    </source>
</evidence>
<keyword evidence="1" id="KW-0472">Membrane</keyword>
<dbReference type="Proteomes" id="UP001642409">
    <property type="component" value="Unassembled WGS sequence"/>
</dbReference>
<gene>
    <name evidence="3" type="ORF">HINF_LOCUS24674</name>
    <name evidence="2" type="ORF">HINF_LOCUS43885</name>
</gene>
<name>A0AA86QQR7_9EUKA</name>
<proteinExistence type="predicted"/>
<evidence type="ECO:0000313" key="3">
    <source>
        <dbReference type="EMBL" id="CAL6015277.1"/>
    </source>
</evidence>
<keyword evidence="1" id="KW-1133">Transmembrane helix</keyword>
<keyword evidence="1" id="KW-0812">Transmembrane</keyword>
<dbReference type="EMBL" id="CAXDID020000072">
    <property type="protein sequence ID" value="CAL6015277.1"/>
    <property type="molecule type" value="Genomic_DNA"/>
</dbReference>
<dbReference type="EMBL" id="CATOUU010000871">
    <property type="protein sequence ID" value="CAI9956240.1"/>
    <property type="molecule type" value="Genomic_DNA"/>
</dbReference>
<comment type="caution">
    <text evidence="2">The sequence shown here is derived from an EMBL/GenBank/DDBJ whole genome shotgun (WGS) entry which is preliminary data.</text>
</comment>
<keyword evidence="4" id="KW-1185">Reference proteome</keyword>